<dbReference type="EMBL" id="UOFK01000252">
    <property type="protein sequence ID" value="VAW81231.1"/>
    <property type="molecule type" value="Genomic_DNA"/>
</dbReference>
<dbReference type="InterPro" id="IPR039565">
    <property type="entry name" value="BamD-like"/>
</dbReference>
<evidence type="ECO:0000256" key="3">
    <source>
        <dbReference type="ARBA" id="ARBA00022803"/>
    </source>
</evidence>
<protein>
    <submittedName>
        <fullName evidence="7">TPR repeat containing exported protein Putative periplasmic protein contains a protein prenylyltransferase domain</fullName>
    </submittedName>
</protein>
<accession>A0A3B0YP68</accession>
<dbReference type="Pfam" id="PF13174">
    <property type="entry name" value="TPR_6"/>
    <property type="match status" value="1"/>
</dbReference>
<feature type="coiled-coil region" evidence="4">
    <location>
        <begin position="43"/>
        <end position="77"/>
    </location>
</feature>
<proteinExistence type="inferred from homology"/>
<dbReference type="InterPro" id="IPR034706">
    <property type="entry name" value="CpoB"/>
</dbReference>
<dbReference type="NCBIfam" id="TIGR02795">
    <property type="entry name" value="tol_pal_ybgF"/>
    <property type="match status" value="1"/>
</dbReference>
<keyword evidence="2" id="KW-0677">Repeat</keyword>
<evidence type="ECO:0000256" key="1">
    <source>
        <dbReference type="ARBA" id="ARBA00022729"/>
    </source>
</evidence>
<keyword evidence="3" id="KW-0802">TPR repeat</keyword>
<evidence type="ECO:0000256" key="4">
    <source>
        <dbReference type="SAM" id="Coils"/>
    </source>
</evidence>
<dbReference type="InterPro" id="IPR011990">
    <property type="entry name" value="TPR-like_helical_dom_sf"/>
</dbReference>
<dbReference type="SUPFAM" id="SSF48452">
    <property type="entry name" value="TPR-like"/>
    <property type="match status" value="1"/>
</dbReference>
<dbReference type="InterPro" id="IPR014162">
    <property type="entry name" value="CpoB_C"/>
</dbReference>
<dbReference type="Pfam" id="PF13525">
    <property type="entry name" value="YfiO"/>
    <property type="match status" value="1"/>
</dbReference>
<dbReference type="Gene3D" id="1.25.40.10">
    <property type="entry name" value="Tetratricopeptide repeat domain"/>
    <property type="match status" value="1"/>
</dbReference>
<feature type="domain" description="YbgF trimerisation" evidence="6">
    <location>
        <begin position="28"/>
        <end position="98"/>
    </location>
</feature>
<sequence>MSVTKNGVTAVLLALSANVPAAGNADLGTRVQQLERKLDSRGLMDMQGQVTALQREVQQLRGEIEVQTHTLKNLQKRQRDLYLDIDRRLYRLEAGGATPQPTSSRGTATSGAAVSGLAASATASVAAIATLSPADQRKAYDQAFELLKEGRYTDASAAFQLFLKTYPDSSYADNAQYWLGEVYYVTRQFKQALSEFDKVLTQHSGSSKSADARLKMGYIFYEQKDWAKARKALEQVIKDFPGSTSAKLARERLDLIQ</sequence>
<evidence type="ECO:0000259" key="6">
    <source>
        <dbReference type="Pfam" id="PF16331"/>
    </source>
</evidence>
<dbReference type="HAMAP" id="MF_02066">
    <property type="entry name" value="CpoB"/>
    <property type="match status" value="1"/>
</dbReference>
<dbReference type="GO" id="GO:0051301">
    <property type="term" value="P:cell division"/>
    <property type="evidence" value="ECO:0007669"/>
    <property type="project" value="InterPro"/>
</dbReference>
<evidence type="ECO:0000256" key="2">
    <source>
        <dbReference type="ARBA" id="ARBA00022737"/>
    </source>
</evidence>
<organism evidence="7">
    <name type="scientific">hydrothermal vent metagenome</name>
    <dbReference type="NCBI Taxonomy" id="652676"/>
    <lineage>
        <taxon>unclassified sequences</taxon>
        <taxon>metagenomes</taxon>
        <taxon>ecological metagenomes</taxon>
    </lineage>
</organism>
<dbReference type="Gene3D" id="1.20.5.110">
    <property type="match status" value="1"/>
</dbReference>
<feature type="domain" description="Outer membrane lipoprotein BamD-like" evidence="5">
    <location>
        <begin position="135"/>
        <end position="203"/>
    </location>
</feature>
<keyword evidence="1" id="KW-0732">Signal</keyword>
<keyword evidence="4" id="KW-0175">Coiled coil</keyword>
<dbReference type="InterPro" id="IPR032519">
    <property type="entry name" value="YbgF_tri"/>
</dbReference>
<evidence type="ECO:0000259" key="5">
    <source>
        <dbReference type="Pfam" id="PF13525"/>
    </source>
</evidence>
<dbReference type="PANTHER" id="PTHR44943:SF11">
    <property type="entry name" value="CELLULOSE SYNTHASE OPERON PROTEIN C"/>
    <property type="match status" value="1"/>
</dbReference>
<dbReference type="Pfam" id="PF16331">
    <property type="entry name" value="TolA_bind_tri"/>
    <property type="match status" value="1"/>
</dbReference>
<dbReference type="PANTHER" id="PTHR44943">
    <property type="entry name" value="CELLULOSE SYNTHASE OPERON PROTEIN C"/>
    <property type="match status" value="1"/>
</dbReference>
<gene>
    <name evidence="7" type="ORF">MNBD_GAMMA13-361</name>
</gene>
<reference evidence="7" key="1">
    <citation type="submission" date="2018-06" db="EMBL/GenBank/DDBJ databases">
        <authorList>
            <person name="Zhirakovskaya E."/>
        </authorList>
    </citation>
    <scope>NUCLEOTIDE SEQUENCE</scope>
</reference>
<dbReference type="GO" id="GO:0070206">
    <property type="term" value="P:protein trimerization"/>
    <property type="evidence" value="ECO:0007669"/>
    <property type="project" value="InterPro"/>
</dbReference>
<name>A0A3B0YP68_9ZZZZ</name>
<dbReference type="InterPro" id="IPR019734">
    <property type="entry name" value="TPR_rpt"/>
</dbReference>
<dbReference type="AlphaFoldDB" id="A0A3B0YP68"/>
<evidence type="ECO:0000313" key="7">
    <source>
        <dbReference type="EMBL" id="VAW81231.1"/>
    </source>
</evidence>
<dbReference type="InterPro" id="IPR051685">
    <property type="entry name" value="Ycf3/AcsC/BcsC/TPR_MFPF"/>
</dbReference>
<keyword evidence="7" id="KW-0808">Transferase</keyword>
<dbReference type="PROSITE" id="PS50005">
    <property type="entry name" value="TPR"/>
    <property type="match status" value="2"/>
</dbReference>
<dbReference type="GO" id="GO:0016740">
    <property type="term" value="F:transferase activity"/>
    <property type="evidence" value="ECO:0007669"/>
    <property type="project" value="UniProtKB-KW"/>
</dbReference>